<evidence type="ECO:0000256" key="6">
    <source>
        <dbReference type="ARBA" id="ARBA00023098"/>
    </source>
</evidence>
<dbReference type="PANTHER" id="PTHR11712">
    <property type="entry name" value="POLYKETIDE SYNTHASE-RELATED"/>
    <property type="match status" value="1"/>
</dbReference>
<evidence type="ECO:0000313" key="13">
    <source>
        <dbReference type="Proteomes" id="UP001417504"/>
    </source>
</evidence>
<dbReference type="SMART" id="SM00825">
    <property type="entry name" value="PKS_KS"/>
    <property type="match status" value="1"/>
</dbReference>
<dbReference type="GO" id="GO:0009570">
    <property type="term" value="C:chloroplast stroma"/>
    <property type="evidence" value="ECO:0007669"/>
    <property type="project" value="TreeGrafter"/>
</dbReference>
<dbReference type="Proteomes" id="UP001417504">
    <property type="component" value="Unassembled WGS sequence"/>
</dbReference>
<dbReference type="CDD" id="cd00834">
    <property type="entry name" value="KAS_I_II"/>
    <property type="match status" value="1"/>
</dbReference>
<evidence type="ECO:0000256" key="8">
    <source>
        <dbReference type="ARBA" id="ARBA00023315"/>
    </source>
</evidence>
<evidence type="ECO:0000259" key="11">
    <source>
        <dbReference type="PROSITE" id="PS52004"/>
    </source>
</evidence>
<dbReference type="PROSITE" id="PS00606">
    <property type="entry name" value="KS3_1"/>
    <property type="match status" value="1"/>
</dbReference>
<keyword evidence="4 9" id="KW-0808">Transferase</keyword>
<keyword evidence="10" id="KW-0732">Signal</keyword>
<dbReference type="GO" id="GO:0005739">
    <property type="term" value="C:mitochondrion"/>
    <property type="evidence" value="ECO:0007669"/>
    <property type="project" value="TreeGrafter"/>
</dbReference>
<evidence type="ECO:0000256" key="5">
    <source>
        <dbReference type="ARBA" id="ARBA00022832"/>
    </source>
</evidence>
<dbReference type="InterPro" id="IPR014031">
    <property type="entry name" value="Ketoacyl_synth_C"/>
</dbReference>
<dbReference type="EMBL" id="JBBNAE010000004">
    <property type="protein sequence ID" value="KAK9131488.1"/>
    <property type="molecule type" value="Genomic_DNA"/>
</dbReference>
<feature type="signal peptide" evidence="10">
    <location>
        <begin position="1"/>
        <end position="25"/>
    </location>
</feature>
<evidence type="ECO:0000256" key="4">
    <source>
        <dbReference type="ARBA" id="ARBA00022679"/>
    </source>
</evidence>
<dbReference type="AlphaFoldDB" id="A0AAP0JCJ0"/>
<dbReference type="Gene3D" id="3.40.47.10">
    <property type="match status" value="1"/>
</dbReference>
<evidence type="ECO:0000313" key="12">
    <source>
        <dbReference type="EMBL" id="KAK9131488.1"/>
    </source>
</evidence>
<evidence type="ECO:0000256" key="1">
    <source>
        <dbReference type="ARBA" id="ARBA00008467"/>
    </source>
</evidence>
<dbReference type="InterPro" id="IPR016039">
    <property type="entry name" value="Thiolase-like"/>
</dbReference>
<sequence length="573" mass="61351">MASCTVASPLCTWLVAACMSMPCEKNESKSSSSSSSYCSLFQSKKKRLNRWARRIGGSGGVDFPYKRLVSAFYGSGFQGLMSSCLAFEPCEEYYSSKGLSSSLALFGDNGFSLFGSKTTSSNGLMNRRQRRLNRAAHAGKTMAVALQPAQGTPTKKPVTKQRRVVVTGTGVVTPLGHESDVFYNNLLEGVSGVAEIEAFDCSQFPTRIAGEIKSFSTDGWVAAKLSKRADKFMLYMLTAGKKALADGGISEELMNELDKSRCGVLIGSAMGGMKVFNDAIEALRVSYRKMNPFCVPFATTNMGSAMLAMDLGWMGPNYSISTACATSNFCIINAANHIIRGEADMMLCGGSDAAIIPIGLGGFVACRALSQRNSDPTKASRPWDISRDGFVMGEGAGVLLLEELEHAKKRGAKIYAEFLGGSITSDAYHMTEPHPEGTGVVLCIEKALAQSGVSREDVNYINAHATSTQAGDIKEYQALIRCFGQNPELKVNSTKSMIGHLLGAAGAVEAVATVQAIRTGWVHPNVNLENPEEGVDMNVLVGPRKEKLDIKVALSNSFGFGGHNSCILFAPYK</sequence>
<keyword evidence="7" id="KW-0275">Fatty acid biosynthesis</keyword>
<proteinExistence type="inferred from homology"/>
<evidence type="ECO:0000256" key="2">
    <source>
        <dbReference type="ARBA" id="ARBA00013191"/>
    </source>
</evidence>
<dbReference type="NCBIfam" id="TIGR03150">
    <property type="entry name" value="fabF"/>
    <property type="match status" value="1"/>
</dbReference>
<evidence type="ECO:0000256" key="7">
    <source>
        <dbReference type="ARBA" id="ARBA00023160"/>
    </source>
</evidence>
<dbReference type="NCBIfam" id="NF004970">
    <property type="entry name" value="PRK06333.1"/>
    <property type="match status" value="1"/>
</dbReference>
<reference evidence="12 13" key="1">
    <citation type="submission" date="2024-01" db="EMBL/GenBank/DDBJ databases">
        <title>Genome assemblies of Stephania.</title>
        <authorList>
            <person name="Yang L."/>
        </authorList>
    </citation>
    <scope>NUCLEOTIDE SEQUENCE [LARGE SCALE GENOMIC DNA]</scope>
    <source>
        <strain evidence="12">QJT</strain>
        <tissue evidence="12">Leaf</tissue>
    </source>
</reference>
<keyword evidence="13" id="KW-1185">Reference proteome</keyword>
<keyword evidence="8" id="KW-0012">Acyltransferase</keyword>
<dbReference type="InterPro" id="IPR000794">
    <property type="entry name" value="Beta-ketoacyl_synthase"/>
</dbReference>
<dbReference type="SUPFAM" id="SSF53901">
    <property type="entry name" value="Thiolase-like"/>
    <property type="match status" value="2"/>
</dbReference>
<evidence type="ECO:0000256" key="9">
    <source>
        <dbReference type="RuleBase" id="RU003694"/>
    </source>
</evidence>
<dbReference type="GO" id="GO:0004315">
    <property type="term" value="F:3-oxoacyl-[acyl-carrier-protein] synthase activity"/>
    <property type="evidence" value="ECO:0007669"/>
    <property type="project" value="UniProtKB-EC"/>
</dbReference>
<comment type="caution">
    <text evidence="12">The sequence shown here is derived from an EMBL/GenBank/DDBJ whole genome shotgun (WGS) entry which is preliminary data.</text>
</comment>
<dbReference type="InterPro" id="IPR014030">
    <property type="entry name" value="Ketoacyl_synth_N"/>
</dbReference>
<evidence type="ECO:0000256" key="3">
    <source>
        <dbReference type="ARBA" id="ARBA00022516"/>
    </source>
</evidence>
<comment type="similarity">
    <text evidence="1 9">Belongs to the thiolase-like superfamily. Beta-ketoacyl-ACP synthases family.</text>
</comment>
<feature type="chain" id="PRO_5042983547" description="beta-ketoacyl-[acyl-carrier-protein] synthase I" evidence="10">
    <location>
        <begin position="26"/>
        <end position="573"/>
    </location>
</feature>
<keyword evidence="3" id="KW-0444">Lipid biosynthesis</keyword>
<dbReference type="PROSITE" id="PS52004">
    <property type="entry name" value="KS3_2"/>
    <property type="match status" value="1"/>
</dbReference>
<dbReference type="Pfam" id="PF00109">
    <property type="entry name" value="ketoacyl-synt"/>
    <property type="match status" value="1"/>
</dbReference>
<dbReference type="InterPro" id="IPR017568">
    <property type="entry name" value="3-oxoacyl-ACP_synth-2"/>
</dbReference>
<dbReference type="EC" id="2.3.1.41" evidence="2"/>
<protein>
    <recommendedName>
        <fullName evidence="2">beta-ketoacyl-[acyl-carrier-protein] synthase I</fullName>
        <ecNumber evidence="2">2.3.1.41</ecNumber>
    </recommendedName>
</protein>
<dbReference type="NCBIfam" id="NF005589">
    <property type="entry name" value="PRK07314.1"/>
    <property type="match status" value="1"/>
</dbReference>
<dbReference type="PANTHER" id="PTHR11712:SF332">
    <property type="entry name" value="3-OXOACYL-[ACYL-CARRIER-PROTEIN] SYNTHASE II, CHLOROPLASTIC"/>
    <property type="match status" value="1"/>
</dbReference>
<evidence type="ECO:0000256" key="10">
    <source>
        <dbReference type="SAM" id="SignalP"/>
    </source>
</evidence>
<dbReference type="GO" id="GO:0006633">
    <property type="term" value="P:fatty acid biosynthetic process"/>
    <property type="evidence" value="ECO:0007669"/>
    <property type="project" value="UniProtKB-KW"/>
</dbReference>
<dbReference type="Pfam" id="PF02801">
    <property type="entry name" value="Ketoacyl-synt_C"/>
    <property type="match status" value="1"/>
</dbReference>
<keyword evidence="6" id="KW-0443">Lipid metabolism</keyword>
<dbReference type="InterPro" id="IPR020841">
    <property type="entry name" value="PKS_Beta-ketoAc_synthase_dom"/>
</dbReference>
<dbReference type="InterPro" id="IPR018201">
    <property type="entry name" value="Ketoacyl_synth_AS"/>
</dbReference>
<organism evidence="12 13">
    <name type="scientific">Stephania japonica</name>
    <dbReference type="NCBI Taxonomy" id="461633"/>
    <lineage>
        <taxon>Eukaryota</taxon>
        <taxon>Viridiplantae</taxon>
        <taxon>Streptophyta</taxon>
        <taxon>Embryophyta</taxon>
        <taxon>Tracheophyta</taxon>
        <taxon>Spermatophyta</taxon>
        <taxon>Magnoliopsida</taxon>
        <taxon>Ranunculales</taxon>
        <taxon>Menispermaceae</taxon>
        <taxon>Menispermoideae</taxon>
        <taxon>Cissampelideae</taxon>
        <taxon>Stephania</taxon>
    </lineage>
</organism>
<keyword evidence="5" id="KW-0276">Fatty acid metabolism</keyword>
<feature type="domain" description="Ketosynthase family 3 (KS3)" evidence="11">
    <location>
        <begin position="161"/>
        <end position="571"/>
    </location>
</feature>
<dbReference type="FunFam" id="3.40.47.10:FF:000036">
    <property type="entry name" value="3-oxoacyl-[acyl-carrier-protein] synthase II chloroplastic"/>
    <property type="match status" value="1"/>
</dbReference>
<name>A0AAP0JCJ0_9MAGN</name>
<gene>
    <name evidence="12" type="ORF">Sjap_011975</name>
</gene>
<accession>A0AAP0JCJ0</accession>